<keyword evidence="2" id="KW-1185">Reference proteome</keyword>
<organism evidence="1 2">
    <name type="scientific">Hordeum vulgare subsp. vulgare</name>
    <name type="common">Domesticated barley</name>
    <dbReference type="NCBI Taxonomy" id="112509"/>
    <lineage>
        <taxon>Eukaryota</taxon>
        <taxon>Viridiplantae</taxon>
        <taxon>Streptophyta</taxon>
        <taxon>Embryophyta</taxon>
        <taxon>Tracheophyta</taxon>
        <taxon>Spermatophyta</taxon>
        <taxon>Magnoliopsida</taxon>
        <taxon>Liliopsida</taxon>
        <taxon>Poales</taxon>
        <taxon>Poaceae</taxon>
        <taxon>BOP clade</taxon>
        <taxon>Pooideae</taxon>
        <taxon>Triticodae</taxon>
        <taxon>Triticeae</taxon>
        <taxon>Hordeinae</taxon>
        <taxon>Hordeum</taxon>
    </lineage>
</organism>
<accession>A0A8I6YFH3</accession>
<proteinExistence type="predicted"/>
<dbReference type="AlphaFoldDB" id="A0A8I6YFH3"/>
<reference evidence="2" key="1">
    <citation type="journal article" date="2012" name="Nature">
        <title>A physical, genetic and functional sequence assembly of the barley genome.</title>
        <authorList>
            <consortium name="The International Barley Genome Sequencing Consortium"/>
            <person name="Mayer K.F."/>
            <person name="Waugh R."/>
            <person name="Brown J.W."/>
            <person name="Schulman A."/>
            <person name="Langridge P."/>
            <person name="Platzer M."/>
            <person name="Fincher G.B."/>
            <person name="Muehlbauer G.J."/>
            <person name="Sato K."/>
            <person name="Close T.J."/>
            <person name="Wise R.P."/>
            <person name="Stein N."/>
        </authorList>
    </citation>
    <scope>NUCLEOTIDE SEQUENCE [LARGE SCALE GENOMIC DNA]</scope>
    <source>
        <strain evidence="2">cv. Morex</strain>
    </source>
</reference>
<name>A0A8I6YFH3_HORVV</name>
<dbReference type="Gramene" id="HORVU.MOREX.r2.7HG0601070.1">
    <property type="protein sequence ID" value="HORVU.MOREX.r2.7HG0601070.1"/>
    <property type="gene ID" value="HORVU.MOREX.r2.7HG0601070"/>
</dbReference>
<reference evidence="1" key="3">
    <citation type="submission" date="2022-01" db="UniProtKB">
        <authorList>
            <consortium name="EnsemblPlants"/>
        </authorList>
    </citation>
    <scope>IDENTIFICATION</scope>
    <source>
        <strain evidence="1">subsp. vulgare</strain>
    </source>
</reference>
<dbReference type="EnsemblPlants" id="HORVU.MOREX.r3.7HG0724800.1">
    <property type="protein sequence ID" value="HORVU.MOREX.r3.7HG0724800.1"/>
    <property type="gene ID" value="HORVU.MOREX.r3.7HG0724800"/>
</dbReference>
<reference evidence="1" key="2">
    <citation type="submission" date="2020-10" db="EMBL/GenBank/DDBJ databases">
        <authorList>
            <person name="Scholz U."/>
            <person name="Mascher M."/>
            <person name="Fiebig A."/>
        </authorList>
    </citation>
    <scope>NUCLEOTIDE SEQUENCE [LARGE SCALE GENOMIC DNA]</scope>
    <source>
        <strain evidence="1">cv. Morex</strain>
    </source>
</reference>
<dbReference type="Proteomes" id="UP000011116">
    <property type="component" value="Chromosome 7H"/>
</dbReference>
<evidence type="ECO:0000313" key="1">
    <source>
        <dbReference type="EnsemblPlants" id="HORVU.MOREX.r3.7HG0724800.1"/>
    </source>
</evidence>
<dbReference type="Gramene" id="HORVU.MOREX.r3.7HG0724800.1">
    <property type="protein sequence ID" value="HORVU.MOREX.r3.7HG0724800.1"/>
    <property type="gene ID" value="HORVU.MOREX.r3.7HG0724800"/>
</dbReference>
<evidence type="ECO:0000313" key="2">
    <source>
        <dbReference type="Proteomes" id="UP000011116"/>
    </source>
</evidence>
<protein>
    <submittedName>
        <fullName evidence="1">Uncharacterized protein</fullName>
    </submittedName>
</protein>
<sequence>MKTVHLHAQTIGELQLEACTLSLNYHWLSSQGQFRVLGCITGSYGRSHKKDVSSKKPKFENGAMYGIQRSWYLSHMYCGQGRKPCSTPCPGWTGCPARCPWSWAPGQGAL</sequence>